<organism evidence="1">
    <name type="scientific">Caudovirus D_HF5_2C</name>
    <dbReference type="NCBI Taxonomy" id="3071196"/>
    <lineage>
        <taxon>Viruses</taxon>
        <taxon>Duplodnaviria</taxon>
        <taxon>Heunggongvirae</taxon>
        <taxon>Uroviricota</taxon>
        <taxon>Caudoviricetes</taxon>
    </lineage>
</organism>
<name>A0AA96IY75_9CAUD</name>
<evidence type="ECO:0000313" key="1">
    <source>
        <dbReference type="EMBL" id="WNL48658.1"/>
    </source>
</evidence>
<dbReference type="EMBL" id="OR148986">
    <property type="protein sequence ID" value="WNL48658.1"/>
    <property type="molecule type" value="Genomic_DNA"/>
</dbReference>
<proteinExistence type="predicted"/>
<reference evidence="1" key="1">
    <citation type="submission" date="2023-06" db="EMBL/GenBank/DDBJ databases">
        <title>Characterization of diverse anelloviruses, cressdnaviruses, and phages in the human oral virome in North Carolina.</title>
        <authorList>
            <person name="Paietta E.N."/>
            <person name="Kraberger S."/>
            <person name="Custer J.M."/>
            <person name="Vargas K.L."/>
            <person name="Epsy C."/>
            <person name="Ehmke E."/>
            <person name="Yoder A.D."/>
            <person name="Varsani A."/>
        </authorList>
    </citation>
    <scope>NUCLEOTIDE SEQUENCE</scope>
    <source>
        <strain evidence="1">D_HF5_2C</strain>
    </source>
</reference>
<protein>
    <submittedName>
        <fullName evidence="1">Uncharacterized protein</fullName>
    </submittedName>
</protein>
<sequence>MYNNIVRLPYTLWYDGKDKIFRMDMNAILPEEHYKDGKKYIGKIRNVQVSGYNVEGDIQPPPAGDGGYLDVSEWSTAVYNEEKHYTDITLKPFSTFNADGEIALYIDFEMYTGFEEYISDYSYKKKALTIIIPIRSHENPSKDPNRFNNGIGIDRMDVRNGFSHTVGANEDPIVFSFDLITRDITDEFITNGQALDMVTTKAVEHVSLTAKDSGLELSLNYNRNGNQTGNISWDNLKQYLGGSNSTEYVPPTLDDIIISWYNADNSRKSEFANTVGSKMTLSVSENSEKDIDVFVVQDVITLNGQPTKSHNLLFTIPRSLLRSEGGTVDTESIKNSILSTIQQQLPNAATIKQEILADVNPRIPDKETLKTEILAAVPSSAAPYELTATKMTKALYDSLGIDKLEFIDSVVSNIVFNSNLHFEKTDESYEVKYTLNNQNGEINKYVKLLTIPFSSLREVSGGSSTFNNYSLDKLNEELSSATDGIKEDLFSKLLFSGSFSLVKDAGDLKVKWTENSGNSHTILSFRYENVVDEPTIKHFVNEGTKDFYTKEEVNSLIQQLKHELKNILNNKDNL</sequence>
<accession>A0AA96IY75</accession>